<dbReference type="InterPro" id="IPR002372">
    <property type="entry name" value="PQQ_rpt_dom"/>
</dbReference>
<dbReference type="PROSITE" id="PS51257">
    <property type="entry name" value="PROKAR_LIPOPROTEIN"/>
    <property type="match status" value="1"/>
</dbReference>
<keyword evidence="4" id="KW-1185">Reference proteome</keyword>
<dbReference type="SUPFAM" id="SSF50998">
    <property type="entry name" value="Quinoprotein alcohol dehydrogenase-like"/>
    <property type="match status" value="1"/>
</dbReference>
<dbReference type="InterPro" id="IPR011047">
    <property type="entry name" value="Quinoprotein_ADH-like_sf"/>
</dbReference>
<evidence type="ECO:0000259" key="2">
    <source>
        <dbReference type="Pfam" id="PF13360"/>
    </source>
</evidence>
<dbReference type="Proteomes" id="UP001597183">
    <property type="component" value="Unassembled WGS sequence"/>
</dbReference>
<keyword evidence="1" id="KW-0732">Signal</keyword>
<evidence type="ECO:0000256" key="1">
    <source>
        <dbReference type="SAM" id="SignalP"/>
    </source>
</evidence>
<sequence length="387" mass="41891">MSRRPLRSLLLAALLLLTGCIHPDLPGLGDDVELVDRWRIPSPVTGWDLTDFTDPRFGLIGQGRRLISVDASTGALRWSIDLPEGYRVTRESTSVAARAVLVRGPGGFRVVGLDDGAVLWQRESTGTVVADRDGLLLAECRTSGCELSGWDLHRGERQWSHETGERVEPVLSGPYQCACVFLLGERTISAIGHEFGRVAWSMARPPGVTRLIPALYRLILFSPPTRPGCSAVLRGTDLGKVIWTREIPTTCDLTEPIRDDELAIPVKDGVEIVDTYHGTNRTIPLGAGETLLADRITWTPGLGYRDLDDREAPTAQVPPPADGRPGAVLIGVGVWLLRSGDGLVLWSRFHGVRWTGPEPAAVASFDRLVRLDGTDLAGTGPPEGAGQ</sequence>
<gene>
    <name evidence="3" type="ORF">ACFQ5G_20905</name>
</gene>
<protein>
    <submittedName>
        <fullName evidence="3">PQQ-binding-like beta-propeller repeat protein</fullName>
    </submittedName>
</protein>
<dbReference type="InterPro" id="IPR015943">
    <property type="entry name" value="WD40/YVTN_repeat-like_dom_sf"/>
</dbReference>
<feature type="signal peptide" evidence="1">
    <location>
        <begin position="1"/>
        <end position="23"/>
    </location>
</feature>
<feature type="chain" id="PRO_5045104083" evidence="1">
    <location>
        <begin position="24"/>
        <end position="387"/>
    </location>
</feature>
<organism evidence="3 4">
    <name type="scientific">Actinoplanes sichuanensis</name>
    <dbReference type="NCBI Taxonomy" id="512349"/>
    <lineage>
        <taxon>Bacteria</taxon>
        <taxon>Bacillati</taxon>
        <taxon>Actinomycetota</taxon>
        <taxon>Actinomycetes</taxon>
        <taxon>Micromonosporales</taxon>
        <taxon>Micromonosporaceae</taxon>
        <taxon>Actinoplanes</taxon>
    </lineage>
</organism>
<dbReference type="Pfam" id="PF13360">
    <property type="entry name" value="PQQ_2"/>
    <property type="match status" value="1"/>
</dbReference>
<dbReference type="Gene3D" id="2.130.10.10">
    <property type="entry name" value="YVTN repeat-like/Quinoprotein amine dehydrogenase"/>
    <property type="match status" value="1"/>
</dbReference>
<accession>A0ABW4AC29</accession>
<name>A0ABW4AC29_9ACTN</name>
<evidence type="ECO:0000313" key="3">
    <source>
        <dbReference type="EMBL" id="MFD1367818.1"/>
    </source>
</evidence>
<evidence type="ECO:0000313" key="4">
    <source>
        <dbReference type="Proteomes" id="UP001597183"/>
    </source>
</evidence>
<dbReference type="EMBL" id="JBHTMK010000031">
    <property type="protein sequence ID" value="MFD1367818.1"/>
    <property type="molecule type" value="Genomic_DNA"/>
</dbReference>
<feature type="domain" description="Pyrrolo-quinoline quinone repeat" evidence="2">
    <location>
        <begin position="65"/>
        <end position="173"/>
    </location>
</feature>
<comment type="caution">
    <text evidence="3">The sequence shown here is derived from an EMBL/GenBank/DDBJ whole genome shotgun (WGS) entry which is preliminary data.</text>
</comment>
<reference evidence="4" key="1">
    <citation type="journal article" date="2019" name="Int. J. Syst. Evol. Microbiol.">
        <title>The Global Catalogue of Microorganisms (GCM) 10K type strain sequencing project: providing services to taxonomists for standard genome sequencing and annotation.</title>
        <authorList>
            <consortium name="The Broad Institute Genomics Platform"/>
            <consortium name="The Broad Institute Genome Sequencing Center for Infectious Disease"/>
            <person name="Wu L."/>
            <person name="Ma J."/>
        </authorList>
    </citation>
    <scope>NUCLEOTIDE SEQUENCE [LARGE SCALE GENOMIC DNA]</scope>
    <source>
        <strain evidence="4">CCM 7526</strain>
    </source>
</reference>
<proteinExistence type="predicted"/>
<dbReference type="RefSeq" id="WP_317787233.1">
    <property type="nucleotide sequence ID" value="NZ_AP028461.1"/>
</dbReference>